<sequence length="660" mass="69944">MSQDYDVRAKLILDSRKGQGQLQQAAKGAKQLQKNLAGASREAGNVWGKIAGLAAGYVGLNAMVGTMARLTSGAVSYTAALEKSRIGLTSILAAVENTTWEKAAKRADIAFEELKQKAVESPATPQELFGIFNGIVGPIEAAGYGMQKVLDLTTDTVSAASALDVDFQQAQRDITMMVRGAAGMDVKMFSLLRSTGAIAESTEDWNQKLTGSERVEKLSAALSKFRQAGERYGKSWAGVTSTFHGITQEFGRSAFTPIMAAISTRLDRFNTYLIANQQTIGAWFENLGNRAGSAIGNAFDRAEHGFKWVLANWDTILDRVDSTVEKMKKIAPVLALAYAGRGLAGKGLDSLIEGVGGGGKNSKAAEAFAGMSDDEMTGLGFRRNKSGKWIDGAGKFVAGAAGAGVATAGAGGAGAGATAAAGAALGPVTLAIAAIAAVAAFASDHLQVFSEIWTNATAGMGEELMVLFLTVKDAVMPLLKSWGGVLAMVLVPAFQLLVFVFRLLVKGLTLVIGVIGQVYQWIYEKITPAFELLLDLFALFGDALVSLGRVLGLEVDRVQNLAKKTDPEAAKYEGGFEGWLAEHQGHFARGNTGNDRASELFKVPDARATTVNDFRGSRITIKQDFKGNHDPDRIVSAMTRDLARQAESRISSGYSNALSR</sequence>
<evidence type="ECO:0000256" key="1">
    <source>
        <dbReference type="SAM" id="Phobius"/>
    </source>
</evidence>
<keyword evidence="1" id="KW-1133">Transmembrane helix</keyword>
<evidence type="ECO:0000313" key="2">
    <source>
        <dbReference type="EMBL" id="CAB4154998.1"/>
    </source>
</evidence>
<accession>A0A6J5NDB8</accession>
<protein>
    <submittedName>
        <fullName evidence="2">Uncharacterized protein</fullName>
    </submittedName>
</protein>
<keyword evidence="1" id="KW-0812">Transmembrane</keyword>
<proteinExistence type="predicted"/>
<feature type="transmembrane region" description="Helical" evidence="1">
    <location>
        <begin position="482"/>
        <end position="505"/>
    </location>
</feature>
<gene>
    <name evidence="2" type="ORF">UFOVP650_61</name>
</gene>
<keyword evidence="1" id="KW-0472">Membrane</keyword>
<dbReference type="EMBL" id="LR796623">
    <property type="protein sequence ID" value="CAB4154998.1"/>
    <property type="molecule type" value="Genomic_DNA"/>
</dbReference>
<name>A0A6J5NDB8_9CAUD</name>
<reference evidence="2" key="1">
    <citation type="submission" date="2020-04" db="EMBL/GenBank/DDBJ databases">
        <authorList>
            <person name="Chiriac C."/>
            <person name="Salcher M."/>
            <person name="Ghai R."/>
            <person name="Kavagutti S V."/>
        </authorList>
    </citation>
    <scope>NUCLEOTIDE SEQUENCE</scope>
</reference>
<organism evidence="2">
    <name type="scientific">uncultured Caudovirales phage</name>
    <dbReference type="NCBI Taxonomy" id="2100421"/>
    <lineage>
        <taxon>Viruses</taxon>
        <taxon>Duplodnaviria</taxon>
        <taxon>Heunggongvirae</taxon>
        <taxon>Uroviricota</taxon>
        <taxon>Caudoviricetes</taxon>
        <taxon>Peduoviridae</taxon>
        <taxon>Maltschvirus</taxon>
        <taxon>Maltschvirus maltsch</taxon>
    </lineage>
</organism>